<dbReference type="PANTHER" id="PTHR40279:SF3">
    <property type="entry name" value="4-AMINOBENZOATE SYNTHASE"/>
    <property type="match status" value="1"/>
</dbReference>
<reference evidence="3" key="1">
    <citation type="journal article" date="2019" name="Int. J. Syst. Evol. Microbiol.">
        <title>The Global Catalogue of Microorganisms (GCM) 10K type strain sequencing project: providing services to taxonomists for standard genome sequencing and annotation.</title>
        <authorList>
            <consortium name="The Broad Institute Genomics Platform"/>
            <consortium name="The Broad Institute Genome Sequencing Center for Infectious Disease"/>
            <person name="Wu L."/>
            <person name="Ma J."/>
        </authorList>
    </citation>
    <scope>NUCLEOTIDE SEQUENCE [LARGE SCALE GENOMIC DNA]</scope>
    <source>
        <strain evidence="3">CGMCC 1.15809</strain>
    </source>
</reference>
<name>A0ABW1FRS8_9ACTN</name>
<accession>A0ABW1FRS8</accession>
<dbReference type="InterPro" id="IPR016084">
    <property type="entry name" value="Haem_Oase-like_multi-hlx"/>
</dbReference>
<evidence type="ECO:0000256" key="1">
    <source>
        <dbReference type="ARBA" id="ARBA00023002"/>
    </source>
</evidence>
<dbReference type="SUPFAM" id="SSF48613">
    <property type="entry name" value="Heme oxygenase-like"/>
    <property type="match status" value="1"/>
</dbReference>
<dbReference type="Proteomes" id="UP001596241">
    <property type="component" value="Unassembled WGS sequence"/>
</dbReference>
<organism evidence="2 3">
    <name type="scientific">Streptomyces ramulosus</name>
    <dbReference type="NCBI Taxonomy" id="47762"/>
    <lineage>
        <taxon>Bacteria</taxon>
        <taxon>Bacillati</taxon>
        <taxon>Actinomycetota</taxon>
        <taxon>Actinomycetes</taxon>
        <taxon>Kitasatosporales</taxon>
        <taxon>Streptomycetaceae</taxon>
        <taxon>Streptomyces</taxon>
    </lineage>
</organism>
<evidence type="ECO:0000313" key="3">
    <source>
        <dbReference type="Proteomes" id="UP001596241"/>
    </source>
</evidence>
<dbReference type="EC" id="1.-.-.-" evidence="2"/>
<dbReference type="EMBL" id="JBHSPW010000019">
    <property type="protein sequence ID" value="MFC5897157.1"/>
    <property type="molecule type" value="Genomic_DNA"/>
</dbReference>
<keyword evidence="3" id="KW-1185">Reference proteome</keyword>
<dbReference type="SMART" id="SM01236">
    <property type="entry name" value="Haem_oxygenase_2"/>
    <property type="match status" value="1"/>
</dbReference>
<gene>
    <name evidence="2" type="ORF">ACFP3M_30575</name>
</gene>
<dbReference type="InterPro" id="IPR039068">
    <property type="entry name" value="PqqC-like"/>
</dbReference>
<evidence type="ECO:0000313" key="2">
    <source>
        <dbReference type="EMBL" id="MFC5897157.1"/>
    </source>
</evidence>
<dbReference type="Gene3D" id="1.20.910.10">
    <property type="entry name" value="Heme oxygenase-like"/>
    <property type="match status" value="1"/>
</dbReference>
<dbReference type="GO" id="GO:0016491">
    <property type="term" value="F:oxidoreductase activity"/>
    <property type="evidence" value="ECO:0007669"/>
    <property type="project" value="UniProtKB-KW"/>
</dbReference>
<dbReference type="RefSeq" id="WP_345077001.1">
    <property type="nucleotide sequence ID" value="NZ_BAAAWG010000001.1"/>
</dbReference>
<comment type="caution">
    <text evidence="2">The sequence shown here is derived from an EMBL/GenBank/DDBJ whole genome shotgun (WGS) entry which is preliminary data.</text>
</comment>
<keyword evidence="1 2" id="KW-0560">Oxidoreductase</keyword>
<dbReference type="Pfam" id="PF14518">
    <property type="entry name" value="Haem_oxygenas_2"/>
    <property type="match status" value="1"/>
</dbReference>
<protein>
    <submittedName>
        <fullName evidence="2">Iron-containing redox enzyme family protein</fullName>
        <ecNumber evidence="2">1.-.-.-</ecNumber>
    </submittedName>
</protein>
<dbReference type="PANTHER" id="PTHR40279">
    <property type="entry name" value="PQQC-LIKE PROTEIN"/>
    <property type="match status" value="1"/>
</dbReference>
<sequence length="328" mass="36685">MVTYSQEKEHAAPSGGAEEFLTALLDRAYDDGDRTALETVQNRLAALHAKSFEIPQEHTGFKGLGDDLDEALRIEERMLAHEDRFIDLEGFEGAEDGGQEFVRRLKKVVREHPANRHPFYLTYLPEQASVADIAFYLAQESALDPRFDDFIALMQIGMPVGPKLELAANYWDEMGNGAFPRVHTVMFQDALDEVGATPEYIASHQIVEATVCGNLSALFALRRPLIHRAIGSFAVTEFLFPRRCSQLLEAWERNGLSAKGHEYHREHVGVDARHASGFFKNVITPLVDASPAVAGEVYRGALARLNSSQRYLDRILTRLTDGTERGEK</sequence>
<proteinExistence type="predicted"/>